<evidence type="ECO:0000256" key="4">
    <source>
        <dbReference type="ARBA" id="ARBA00022490"/>
    </source>
</evidence>
<dbReference type="Pfam" id="PF04762">
    <property type="entry name" value="Beta-prop_ELP1_1st"/>
    <property type="match status" value="1"/>
</dbReference>
<dbReference type="PANTHER" id="PTHR12747">
    <property type="entry name" value="ELONGATOR COMPLEX PROTEIN 1"/>
    <property type="match status" value="1"/>
</dbReference>
<reference evidence="11" key="1">
    <citation type="journal article" date="2014" name="PLoS Negl. Trop. Dis.">
        <title>An updated insight into the Sialotranscriptome of Triatoma infestans: developmental stage and geographic variations.</title>
        <authorList>
            <person name="Schwarz A."/>
            <person name="Medrano-Mercado N."/>
            <person name="Schaub G.A."/>
            <person name="Struchiner C.J."/>
            <person name="Bargues M.D."/>
            <person name="Levy M.Z."/>
            <person name="Ribeiro J.M."/>
        </authorList>
    </citation>
    <scope>NUCLEOTIDE SEQUENCE</scope>
    <source>
        <strain evidence="11">Chile</strain>
        <tissue evidence="11">Salivary glands</tissue>
    </source>
</reference>
<dbReference type="EMBL" id="GBBI01004521">
    <property type="protein sequence ID" value="JAC14191.1"/>
    <property type="molecule type" value="mRNA"/>
</dbReference>
<dbReference type="Pfam" id="PF23878">
    <property type="entry name" value="TPR_ELP1"/>
    <property type="match status" value="1"/>
</dbReference>
<dbReference type="GO" id="GO:0033588">
    <property type="term" value="C:elongator holoenzyme complex"/>
    <property type="evidence" value="ECO:0007669"/>
    <property type="project" value="InterPro"/>
</dbReference>
<sequence>YSFHETGEVLSFTIEPDSLLMNSEFLTHLDDGIETIEWSPDKEIGALVTNDNRLKLVMLTSVNIDIVFEYDLADLSQGEQELINIGWGKKETQFHGLGGKNAAEPKLDSNLDESFYSKSTHITWRGDSTMFAVGFWCKKSSKRRIKIFSKDGTFLCMNEDMPGLDGPLSWKPQGNLIAFSQQLANKYVIGFLEKNGLKHLDFEVPNGFKVKYISWNADSNILCLLVKHRESTKTYLMLWTCSNYHWYLKQKFLLNFEVVRVMWDEDRENKLHIITQDGTFYDFEFSWVIDHSNYALSANKYYISVIDNDTVLLTPFHTAIIPPPMCKWSLKCPASINKILYPSVFEEENCKYFMCALLHDGKFCFFSESLEEPYISRIDESFAQEFSTDLTMNHWAWVSNTTMICVSMFVGDRSKIMNIQIAEDKLVLVNKSEINHHVITIVPNNKNVFMYLLDGRYIEYNIENNSLSEIKNGFPEACYHVVAHSTNMYGLSEWNRFYKNGTIISYNITSFLIHDPFILATTCNHTLLLMNCDGSEVKEISVRKLERGSKLVAATGNTVIMQLPRGNLETIQPRALSIMSAGKLLDKKLYKEAICLLRRQRICFDLCLDHNPYEFFINIKHFIQDVEPQWITLFITELLPNDVTKGIYSLYYSQKKQQIYPEDQKINKVCNALLEALQSENEEQKYMMPILSCLVKTKNIAKAIEIAISDQALQHLLFLVDVDTLYHEALGAYNLEAALKIAGKSQMDPKEYIPYLNSLREMESNYRKFEIDKMLKRHASALRNLSKCGDDKLELMYSLIEEFHLYNLALELFENQAERFSKAAYMYGEYLYKQARFEEAGVLYLRSNDIQKAIVAFTKSGNWRKCISLAKRCNYSDIELRNLGESLYNTLVSAHKMREAAEMYKDCFADTNKAIDIYLQGHLWEQALYLIETSGLDSLIETVITPNILDAAAKLIEEINNIKNKLLGFSARLKQVRLEKVIKPKFRDIEEMSDTSSVTSKSYKSSISKSSKMTKKMSRKMWSLKEGNPREEEALVANISQTMVMSEKIVSEVKNISIALLHLNFDEKGTTLQITVKELLKVIDDIKSDVWPKDPNEDELVLLDAKFKYPPDVTIDARWEVTVFNKN</sequence>
<evidence type="ECO:0000256" key="3">
    <source>
        <dbReference type="ARBA" id="ARBA00006086"/>
    </source>
</evidence>
<dbReference type="UniPathway" id="UPA00988"/>
<dbReference type="InterPro" id="IPR056165">
    <property type="entry name" value="Beta-prop_ELP1_2nd"/>
</dbReference>
<evidence type="ECO:0000256" key="2">
    <source>
        <dbReference type="ARBA" id="ARBA00005043"/>
    </source>
</evidence>
<dbReference type="InterPro" id="IPR056167">
    <property type="entry name" value="A-sol_ELP1"/>
</dbReference>
<dbReference type="GO" id="GO:0000049">
    <property type="term" value="F:tRNA binding"/>
    <property type="evidence" value="ECO:0007669"/>
    <property type="project" value="TreeGrafter"/>
</dbReference>
<dbReference type="PANTHER" id="PTHR12747:SF0">
    <property type="entry name" value="ELONGATOR COMPLEX PROTEIN 1"/>
    <property type="match status" value="1"/>
</dbReference>
<feature type="domain" description="ELP1 three-helical bundle" evidence="10">
    <location>
        <begin position="939"/>
        <end position="1085"/>
    </location>
</feature>
<dbReference type="Pfam" id="PF23925">
    <property type="entry name" value="A-sol_ELP1"/>
    <property type="match status" value="1"/>
</dbReference>
<feature type="domain" description="ELP1 TPR" evidence="8">
    <location>
        <begin position="766"/>
        <end position="922"/>
    </location>
</feature>
<evidence type="ECO:0000259" key="9">
    <source>
        <dbReference type="Pfam" id="PF23925"/>
    </source>
</evidence>
<dbReference type="Pfam" id="PF23936">
    <property type="entry name" value="HB_ELP1"/>
    <property type="match status" value="1"/>
</dbReference>
<dbReference type="AlphaFoldDB" id="A0A023EZI6"/>
<keyword evidence="5" id="KW-0819">tRNA processing</keyword>
<dbReference type="GO" id="GO:0016301">
    <property type="term" value="F:kinase activity"/>
    <property type="evidence" value="ECO:0007669"/>
    <property type="project" value="UniProtKB-KW"/>
</dbReference>
<feature type="domain" description="ELP1 N-terminal second beta-propeller" evidence="7">
    <location>
        <begin position="305"/>
        <end position="552"/>
    </location>
</feature>
<proteinExistence type="evidence at transcript level"/>
<comment type="similarity">
    <text evidence="3">Belongs to the ELP1/IKA1 family.</text>
</comment>
<dbReference type="Pfam" id="PF23797">
    <property type="entry name" value="Beta-prop_ELP1_2nd"/>
    <property type="match status" value="1"/>
</dbReference>
<name>A0A023EZI6_TRIIF</name>
<evidence type="ECO:0000313" key="11">
    <source>
        <dbReference type="EMBL" id="JAC14191.1"/>
    </source>
</evidence>
<dbReference type="GO" id="GO:0005829">
    <property type="term" value="C:cytosol"/>
    <property type="evidence" value="ECO:0007669"/>
    <property type="project" value="TreeGrafter"/>
</dbReference>
<feature type="domain" description="ELP1 alpha-solenoid" evidence="9">
    <location>
        <begin position="574"/>
        <end position="759"/>
    </location>
</feature>
<accession>A0A023EZI6</accession>
<comment type="subcellular location">
    <subcellularLocation>
        <location evidence="1">Cytoplasm</location>
    </subcellularLocation>
</comment>
<evidence type="ECO:0000259" key="7">
    <source>
        <dbReference type="Pfam" id="PF23797"/>
    </source>
</evidence>
<evidence type="ECO:0000259" key="10">
    <source>
        <dbReference type="Pfam" id="PF23936"/>
    </source>
</evidence>
<dbReference type="InterPro" id="IPR056164">
    <property type="entry name" value="Beta-prop_ELP1_1st"/>
</dbReference>
<evidence type="ECO:0000256" key="1">
    <source>
        <dbReference type="ARBA" id="ARBA00004496"/>
    </source>
</evidence>
<keyword evidence="11" id="KW-0418">Kinase</keyword>
<organism evidence="11">
    <name type="scientific">Triatoma infestans</name>
    <name type="common">Assassin bug</name>
    <dbReference type="NCBI Taxonomy" id="30076"/>
    <lineage>
        <taxon>Eukaryota</taxon>
        <taxon>Metazoa</taxon>
        <taxon>Ecdysozoa</taxon>
        <taxon>Arthropoda</taxon>
        <taxon>Hexapoda</taxon>
        <taxon>Insecta</taxon>
        <taxon>Pterygota</taxon>
        <taxon>Neoptera</taxon>
        <taxon>Paraneoptera</taxon>
        <taxon>Hemiptera</taxon>
        <taxon>Heteroptera</taxon>
        <taxon>Panheteroptera</taxon>
        <taxon>Cimicomorpha</taxon>
        <taxon>Reduviidae</taxon>
        <taxon>Triatominae</taxon>
        <taxon>Triatoma</taxon>
    </lineage>
</organism>
<feature type="domain" description="ELP1 first N-terminal beta-propeller" evidence="6">
    <location>
        <begin position="5"/>
        <end position="265"/>
    </location>
</feature>
<dbReference type="InterPro" id="IPR056169">
    <property type="entry name" value="HB_ELP1"/>
</dbReference>
<dbReference type="PIRSF" id="PIRSF017233">
    <property type="entry name" value="IKAP"/>
    <property type="match status" value="1"/>
</dbReference>
<dbReference type="InterPro" id="IPR006849">
    <property type="entry name" value="Elp1"/>
</dbReference>
<evidence type="ECO:0000256" key="5">
    <source>
        <dbReference type="ARBA" id="ARBA00022694"/>
    </source>
</evidence>
<protein>
    <submittedName>
        <fullName evidence="11">Putative ikappab kinase complex ikap component</fullName>
    </submittedName>
</protein>
<keyword evidence="11" id="KW-0808">Transferase</keyword>
<feature type="non-terminal residue" evidence="11">
    <location>
        <position position="1"/>
    </location>
</feature>
<comment type="pathway">
    <text evidence="2">tRNA modification; 5-methoxycarbonylmethyl-2-thiouridine-tRNA biosynthesis.</text>
</comment>
<evidence type="ECO:0000259" key="8">
    <source>
        <dbReference type="Pfam" id="PF23878"/>
    </source>
</evidence>
<dbReference type="GO" id="GO:0002926">
    <property type="term" value="P:tRNA wobble base 5-methoxycarbonylmethyl-2-thiouridinylation"/>
    <property type="evidence" value="ECO:0007669"/>
    <property type="project" value="TreeGrafter"/>
</dbReference>
<keyword evidence="4" id="KW-0963">Cytoplasm</keyword>
<evidence type="ECO:0000259" key="6">
    <source>
        <dbReference type="Pfam" id="PF04762"/>
    </source>
</evidence>
<dbReference type="SUPFAM" id="SSF69322">
    <property type="entry name" value="Tricorn protease domain 2"/>
    <property type="match status" value="1"/>
</dbReference>
<dbReference type="InterPro" id="IPR056166">
    <property type="entry name" value="TPR_ELP1"/>
</dbReference>